<keyword evidence="1" id="KW-0812">Transmembrane</keyword>
<dbReference type="Proteomes" id="UP001365846">
    <property type="component" value="Unassembled WGS sequence"/>
</dbReference>
<keyword evidence="3" id="KW-1185">Reference proteome</keyword>
<reference evidence="2 3" key="1">
    <citation type="submission" date="2024-03" db="EMBL/GenBank/DDBJ databases">
        <title>Novel species of the genus Variovorax.</title>
        <authorList>
            <person name="Liu Q."/>
            <person name="Xin Y.-H."/>
        </authorList>
    </citation>
    <scope>NUCLEOTIDE SEQUENCE [LARGE SCALE GENOMIC DNA]</scope>
    <source>
        <strain evidence="2 3">KACC 18899</strain>
    </source>
</reference>
<evidence type="ECO:0000256" key="1">
    <source>
        <dbReference type="SAM" id="Phobius"/>
    </source>
</evidence>
<sequence length="67" mass="7462">MDSYWIWVMATIGVLGAGWALLAPLLRREKTINDRMNDQVTRSAELVRECASTMGCGTAFGRLSTIR</sequence>
<feature type="transmembrane region" description="Helical" evidence="1">
    <location>
        <begin position="6"/>
        <end position="26"/>
    </location>
</feature>
<evidence type="ECO:0000313" key="2">
    <source>
        <dbReference type="EMBL" id="MEJ8814023.1"/>
    </source>
</evidence>
<accession>A0ABU8VK29</accession>
<protein>
    <submittedName>
        <fullName evidence="2">Uncharacterized protein</fullName>
    </submittedName>
</protein>
<keyword evidence="1" id="KW-1133">Transmembrane helix</keyword>
<gene>
    <name evidence="2" type="ORF">WKW77_23265</name>
</gene>
<evidence type="ECO:0000313" key="3">
    <source>
        <dbReference type="Proteomes" id="UP001365846"/>
    </source>
</evidence>
<proteinExistence type="predicted"/>
<dbReference type="RefSeq" id="WP_340359254.1">
    <property type="nucleotide sequence ID" value="NZ_JBBKZU010000011.1"/>
</dbReference>
<keyword evidence="1" id="KW-0472">Membrane</keyword>
<comment type="caution">
    <text evidence="2">The sequence shown here is derived from an EMBL/GenBank/DDBJ whole genome shotgun (WGS) entry which is preliminary data.</text>
</comment>
<name>A0ABU8VK29_9BURK</name>
<dbReference type="EMBL" id="JBBKZU010000011">
    <property type="protein sequence ID" value="MEJ8814023.1"/>
    <property type="molecule type" value="Genomic_DNA"/>
</dbReference>
<organism evidence="2 3">
    <name type="scientific">Variovorax ureilyticus</name>
    <dbReference type="NCBI Taxonomy" id="1836198"/>
    <lineage>
        <taxon>Bacteria</taxon>
        <taxon>Pseudomonadati</taxon>
        <taxon>Pseudomonadota</taxon>
        <taxon>Betaproteobacteria</taxon>
        <taxon>Burkholderiales</taxon>
        <taxon>Comamonadaceae</taxon>
        <taxon>Variovorax</taxon>
    </lineage>
</organism>